<dbReference type="PANTHER" id="PTHR38755:SF1">
    <property type="entry name" value="METHYLENE-TETRAHYDROFOLATE REDUCTASE C-TERMINAL DOMAIN-CONTAINING PROTEIN"/>
    <property type="match status" value="1"/>
</dbReference>
<organism evidence="1 2">
    <name type="scientific">Metallosphaera tengchongensis</name>
    <dbReference type="NCBI Taxonomy" id="1532350"/>
    <lineage>
        <taxon>Archaea</taxon>
        <taxon>Thermoproteota</taxon>
        <taxon>Thermoprotei</taxon>
        <taxon>Sulfolobales</taxon>
        <taxon>Sulfolobaceae</taxon>
        <taxon>Metallosphaera</taxon>
    </lineage>
</organism>
<sequence length="223" mass="25180">MEILAEVHAKWKLEKLKKEIDLLSEFDGYDIPDAALGEPSVIPSVVGTLIRERLGNKRIILNQRLVDVNELFVRSLSITSRMMNFDVAFTQGDKPKFGHEVNQLSSQRAIEIAKSYNVRAGGMISLRKSKDEIFSRLDLPADFFLGLHFSGVKSILNLPLDKIIPYVIIRTDKNKEILKGISQPYFETEEVKLIIDQLAGLNVKSVLISVPGDVEYLSKIVRK</sequence>
<proteinExistence type="predicted"/>
<dbReference type="Proteomes" id="UP000509301">
    <property type="component" value="Chromosome"/>
</dbReference>
<gene>
    <name evidence="1" type="ORF">GWK48_01070</name>
</gene>
<evidence type="ECO:0000313" key="2">
    <source>
        <dbReference type="Proteomes" id="UP000509301"/>
    </source>
</evidence>
<keyword evidence="2" id="KW-1185">Reference proteome</keyword>
<name>A0A6N0NVK3_9CREN</name>
<dbReference type="OrthoDB" id="28177at2157"/>
<accession>A0A6N0NVK3</accession>
<evidence type="ECO:0008006" key="3">
    <source>
        <dbReference type="Google" id="ProtNLM"/>
    </source>
</evidence>
<dbReference type="EMBL" id="CP049074">
    <property type="protein sequence ID" value="QKQ99170.1"/>
    <property type="molecule type" value="Genomic_DNA"/>
</dbReference>
<protein>
    <recommendedName>
        <fullName evidence="3">5,10-methenyltetrahydrofolate synthetase</fullName>
    </recommendedName>
</protein>
<reference evidence="1 2" key="1">
    <citation type="submission" date="2020-02" db="EMBL/GenBank/DDBJ databases">
        <title>Comparative genome analysis reveals the metabolism and evolution of the thermophilic archaeal genus Metallosphaera.</title>
        <authorList>
            <person name="Jiang C."/>
        </authorList>
    </citation>
    <scope>NUCLEOTIDE SEQUENCE [LARGE SCALE GENOMIC DNA]</scope>
    <source>
        <strain evidence="1 2">Ric-A</strain>
    </source>
</reference>
<dbReference type="RefSeq" id="WP_174628809.1">
    <property type="nucleotide sequence ID" value="NZ_CP049074.1"/>
</dbReference>
<dbReference type="GeneID" id="55640494"/>
<evidence type="ECO:0000313" key="1">
    <source>
        <dbReference type="EMBL" id="QKQ99170.1"/>
    </source>
</evidence>
<dbReference type="AlphaFoldDB" id="A0A6N0NVK3"/>
<dbReference type="PANTHER" id="PTHR38755">
    <property type="entry name" value="5,10-METHYLENETETRAHYDROFOLATE REDUCTASE"/>
    <property type="match status" value="1"/>
</dbReference>
<dbReference type="KEGG" id="mten:GWK48_01070"/>